<keyword evidence="3 5" id="KW-0689">Ribosomal protein</keyword>
<dbReference type="SUPFAM" id="SSF57829">
    <property type="entry name" value="Zn-binding ribosomal proteins"/>
    <property type="match status" value="1"/>
</dbReference>
<gene>
    <name evidence="5" type="primary">rps27e</name>
    <name evidence="7" type="ORF">ENV14_00275</name>
</gene>
<dbReference type="HAMAP" id="MF_00371">
    <property type="entry name" value="Ribosomal_eS27"/>
    <property type="match status" value="1"/>
</dbReference>
<dbReference type="GO" id="GO:0005840">
    <property type="term" value="C:ribosome"/>
    <property type="evidence" value="ECO:0007669"/>
    <property type="project" value="UniProtKB-KW"/>
</dbReference>
<evidence type="ECO:0000256" key="6">
    <source>
        <dbReference type="RuleBase" id="RU000671"/>
    </source>
</evidence>
<accession>A0A7C4FFW4</accession>
<proteinExistence type="inferred from homology"/>
<protein>
    <recommendedName>
        <fullName evidence="5">Small ribosomal subunit protein eS27</fullName>
    </recommendedName>
</protein>
<dbReference type="InterPro" id="IPR000592">
    <property type="entry name" value="Ribosomal_eS27"/>
</dbReference>
<evidence type="ECO:0000313" key="7">
    <source>
        <dbReference type="EMBL" id="HGI86827.1"/>
    </source>
</evidence>
<comment type="caution">
    <text evidence="7">The sequence shown here is derived from an EMBL/GenBank/DDBJ whole genome shotgun (WGS) entry which is preliminary data.</text>
</comment>
<dbReference type="GO" id="GO:0008270">
    <property type="term" value="F:zinc ion binding"/>
    <property type="evidence" value="ECO:0007669"/>
    <property type="project" value="UniProtKB-UniRule"/>
</dbReference>
<evidence type="ECO:0000256" key="3">
    <source>
        <dbReference type="ARBA" id="ARBA00022980"/>
    </source>
</evidence>
<feature type="binding site" evidence="5">
    <location>
        <position position="22"/>
    </location>
    <ligand>
        <name>Zn(2+)</name>
        <dbReference type="ChEBI" id="CHEBI:29105"/>
    </ligand>
</feature>
<dbReference type="AlphaFoldDB" id="A0A7C4FFW4"/>
<name>A0A7C4FFW4_9CREN</name>
<dbReference type="NCBIfam" id="NF001629">
    <property type="entry name" value="PRK00415.1"/>
    <property type="match status" value="1"/>
</dbReference>
<feature type="zinc finger region" description="C4-type" evidence="5">
    <location>
        <begin position="22"/>
        <end position="44"/>
    </location>
</feature>
<keyword evidence="5 6" id="KW-0863">Zinc-finger</keyword>
<dbReference type="GO" id="GO:1990904">
    <property type="term" value="C:ribonucleoprotein complex"/>
    <property type="evidence" value="ECO:0007669"/>
    <property type="project" value="UniProtKB-KW"/>
</dbReference>
<dbReference type="Gene3D" id="2.20.25.100">
    <property type="entry name" value="Zn-binding ribosomal proteins"/>
    <property type="match status" value="1"/>
</dbReference>
<feature type="binding site" evidence="5">
    <location>
        <position position="44"/>
    </location>
    <ligand>
        <name>Zn(2+)</name>
        <dbReference type="ChEBI" id="CHEBI:29105"/>
    </ligand>
</feature>
<evidence type="ECO:0000256" key="4">
    <source>
        <dbReference type="ARBA" id="ARBA00023274"/>
    </source>
</evidence>
<sequence>MNSKRRKTLIPQPKSKFIRVKCNVCGNEQTIFDHATFPVRCLVCGTVLVKPTGGKAQLINAEIVKVFG</sequence>
<dbReference type="GO" id="GO:0006412">
    <property type="term" value="P:translation"/>
    <property type="evidence" value="ECO:0007669"/>
    <property type="project" value="UniProtKB-UniRule"/>
</dbReference>
<evidence type="ECO:0000256" key="2">
    <source>
        <dbReference type="ARBA" id="ARBA00022833"/>
    </source>
</evidence>
<dbReference type="InterPro" id="IPR011332">
    <property type="entry name" value="Ribosomal_zn-bd"/>
</dbReference>
<evidence type="ECO:0000256" key="5">
    <source>
        <dbReference type="HAMAP-Rule" id="MF_00371"/>
    </source>
</evidence>
<dbReference type="EMBL" id="DTFF01000002">
    <property type="protein sequence ID" value="HGI86827.1"/>
    <property type="molecule type" value="Genomic_DNA"/>
</dbReference>
<dbReference type="PROSITE" id="PS01168">
    <property type="entry name" value="RIBOSOMAL_S27E"/>
    <property type="match status" value="1"/>
</dbReference>
<evidence type="ECO:0000256" key="1">
    <source>
        <dbReference type="ARBA" id="ARBA00010919"/>
    </source>
</evidence>
<organism evidence="7">
    <name type="scientific">Ignisphaera aggregans</name>
    <dbReference type="NCBI Taxonomy" id="334771"/>
    <lineage>
        <taxon>Archaea</taxon>
        <taxon>Thermoproteota</taxon>
        <taxon>Thermoprotei</taxon>
        <taxon>Desulfurococcales</taxon>
        <taxon>Desulfurococcaceae</taxon>
        <taxon>Ignisphaera</taxon>
    </lineage>
</organism>
<dbReference type="GO" id="GO:0003735">
    <property type="term" value="F:structural constituent of ribosome"/>
    <property type="evidence" value="ECO:0007669"/>
    <property type="project" value="InterPro"/>
</dbReference>
<dbReference type="Pfam" id="PF01667">
    <property type="entry name" value="Ribosomal_S27e"/>
    <property type="match status" value="1"/>
</dbReference>
<comment type="similarity">
    <text evidence="1 5 6">Belongs to the eukaryotic ribosomal protein eS27 family.</text>
</comment>
<keyword evidence="2 5" id="KW-0862">Zinc</keyword>
<keyword evidence="5 6" id="KW-0479">Metal-binding</keyword>
<feature type="binding site" evidence="5">
    <location>
        <position position="25"/>
    </location>
    <ligand>
        <name>Zn(2+)</name>
        <dbReference type="ChEBI" id="CHEBI:29105"/>
    </ligand>
</feature>
<keyword evidence="4 5" id="KW-0687">Ribonucleoprotein</keyword>
<feature type="binding site" evidence="5">
    <location>
        <position position="41"/>
    </location>
    <ligand>
        <name>Zn(2+)</name>
        <dbReference type="ChEBI" id="CHEBI:29105"/>
    </ligand>
</feature>
<reference evidence="7" key="1">
    <citation type="journal article" date="2020" name="mSystems">
        <title>Genome- and Community-Level Interaction Insights into Carbon Utilization and Element Cycling Functions of Hydrothermarchaeota in Hydrothermal Sediment.</title>
        <authorList>
            <person name="Zhou Z."/>
            <person name="Liu Y."/>
            <person name="Xu W."/>
            <person name="Pan J."/>
            <person name="Luo Z.H."/>
            <person name="Li M."/>
        </authorList>
    </citation>
    <scope>NUCLEOTIDE SEQUENCE [LARGE SCALE GENOMIC DNA]</scope>
    <source>
        <strain evidence="7">SpSt-732</strain>
    </source>
</reference>
<dbReference type="PANTHER" id="PTHR11594">
    <property type="entry name" value="40S RIBOSOMAL PROTEIN S27"/>
    <property type="match status" value="1"/>
</dbReference>
<dbReference type="InterPro" id="IPR023407">
    <property type="entry name" value="Ribosomal_eS27_Zn-bd_dom_sf"/>
</dbReference>
<comment type="cofactor">
    <cofactor evidence="5 6">
        <name>Zn(2+)</name>
        <dbReference type="ChEBI" id="CHEBI:29105"/>
    </cofactor>
    <text evidence="5 6">Binds 1 zinc ion per subunit.</text>
</comment>
<comment type="subunit">
    <text evidence="5">Part of the 30S ribosomal subunit.</text>
</comment>